<reference evidence="2 3" key="1">
    <citation type="submission" date="2016-01" db="EMBL/GenBank/DDBJ databases">
        <title>Genome sequencing of Roseivirga spongicola UST030701-084.</title>
        <authorList>
            <person name="Selvaratnam C."/>
            <person name="Thevarajoo S."/>
            <person name="Goh K.M."/>
            <person name="Ee R."/>
            <person name="Chan K.-G."/>
            <person name="Chong C.S."/>
        </authorList>
    </citation>
    <scope>NUCLEOTIDE SEQUENCE [LARGE SCALE GENOMIC DNA]</scope>
    <source>
        <strain evidence="2 3">UST030701-084</strain>
    </source>
</reference>
<evidence type="ECO:0000256" key="1">
    <source>
        <dbReference type="SAM" id="Phobius"/>
    </source>
</evidence>
<dbReference type="AlphaFoldDB" id="A0A150X5D6"/>
<gene>
    <name evidence="2" type="ORF">AWW68_14825</name>
</gene>
<evidence type="ECO:0008006" key="4">
    <source>
        <dbReference type="Google" id="ProtNLM"/>
    </source>
</evidence>
<protein>
    <recommendedName>
        <fullName evidence="4">Outer membrane protein beta-barrel domain-containing protein</fullName>
    </recommendedName>
</protein>
<comment type="caution">
    <text evidence="2">The sequence shown here is derived from an EMBL/GenBank/DDBJ whole genome shotgun (WGS) entry which is preliminary data.</text>
</comment>
<dbReference type="RefSeq" id="WP_068223050.1">
    <property type="nucleotide sequence ID" value="NZ_CP139724.1"/>
</dbReference>
<evidence type="ECO:0000313" key="2">
    <source>
        <dbReference type="EMBL" id="KYG73937.1"/>
    </source>
</evidence>
<keyword evidence="1" id="KW-0812">Transmembrane</keyword>
<dbReference type="STRING" id="333140.AWW68_14825"/>
<dbReference type="Proteomes" id="UP000075606">
    <property type="component" value="Unassembled WGS sequence"/>
</dbReference>
<keyword evidence="1" id="KW-0472">Membrane</keyword>
<accession>A0A150X5D6</accession>
<feature type="transmembrane region" description="Helical" evidence="1">
    <location>
        <begin position="39"/>
        <end position="62"/>
    </location>
</feature>
<organism evidence="2 3">
    <name type="scientific">Roseivirga spongicola</name>
    <dbReference type="NCBI Taxonomy" id="333140"/>
    <lineage>
        <taxon>Bacteria</taxon>
        <taxon>Pseudomonadati</taxon>
        <taxon>Bacteroidota</taxon>
        <taxon>Cytophagia</taxon>
        <taxon>Cytophagales</taxon>
        <taxon>Roseivirgaceae</taxon>
        <taxon>Roseivirga</taxon>
    </lineage>
</organism>
<sequence length="446" mass="48904">MDNFESEMKDMFDGVEFQPSERVWAGVEQALGEKKKKGVFFMWQTYGVAAALILFITAGMLYKNGLFTKQPDALEGTKQLTESEEQISTDTLKNEDGAHEKLLAKEGTQEELKREKPGDQIKTLLAAKSSEGKAQETLENISLKGSSTDESVGMSSEGESDSEGLLIDLERLEAKPYRASLAATKAKWLNRLGVDESALASLVKTAEEQPEFVGENALNGRLGNNNFNISEPANGSPLAARAEDANFQAMSSIENRKEETLGSLSAGIGFSLELSQRLTLNTALRYSELRTKTTSNAYSVSKGQSFPIYLPLGYDPDNVNFIGTYDLVNTLQGLSVQPTLSYKVAQFGKFDVSVLGGVGFDYFFAYRVKGELNFLSVKKANLNDSDFIKKFNVSGITGLGLNYRLNEQFGLAADLNYRYFLPTGGGDNRRQSSVVGFGLGVNYFLQ</sequence>
<dbReference type="EMBL" id="LRPC01000028">
    <property type="protein sequence ID" value="KYG73937.1"/>
    <property type="molecule type" value="Genomic_DNA"/>
</dbReference>
<dbReference type="OrthoDB" id="1113942at2"/>
<evidence type="ECO:0000313" key="3">
    <source>
        <dbReference type="Proteomes" id="UP000075606"/>
    </source>
</evidence>
<keyword evidence="3" id="KW-1185">Reference proteome</keyword>
<proteinExistence type="predicted"/>
<name>A0A150X5D6_9BACT</name>
<keyword evidence="1" id="KW-1133">Transmembrane helix</keyword>